<comment type="caution">
    <text evidence="2">The sequence shown here is derived from an EMBL/GenBank/DDBJ whole genome shotgun (WGS) entry which is preliminary data.</text>
</comment>
<feature type="coiled-coil region" evidence="1">
    <location>
        <begin position="69"/>
        <end position="96"/>
    </location>
</feature>
<gene>
    <name evidence="2" type="ORF">V6575_20280</name>
</gene>
<proteinExistence type="predicted"/>
<dbReference type="Pfam" id="PF05565">
    <property type="entry name" value="Sipho_Gp157"/>
    <property type="match status" value="1"/>
</dbReference>
<name>A0ABU8TQJ1_9HYPH</name>
<protein>
    <submittedName>
        <fullName evidence="2">Siphovirus Gp157 family protein</fullName>
    </submittedName>
</protein>
<dbReference type="RefSeq" id="WP_340276969.1">
    <property type="nucleotide sequence ID" value="NZ_JBAKIA010000019.1"/>
</dbReference>
<accession>A0ABU8TQJ1</accession>
<keyword evidence="3" id="KW-1185">Reference proteome</keyword>
<reference evidence="2 3" key="1">
    <citation type="submission" date="2024-02" db="EMBL/GenBank/DDBJ databases">
        <title>Roseibium algae sp. nov., isolated from marine alga (Grateloupia sp.), showing potential in myo-inositol conversion.</title>
        <authorList>
            <person name="Wang Y."/>
        </authorList>
    </citation>
    <scope>NUCLEOTIDE SEQUENCE [LARGE SCALE GENOMIC DNA]</scope>
    <source>
        <strain evidence="2 3">H3510</strain>
    </source>
</reference>
<keyword evidence="1" id="KW-0175">Coiled coil</keyword>
<organism evidence="2 3">
    <name type="scientific">Roseibium algae</name>
    <dbReference type="NCBI Taxonomy" id="3123038"/>
    <lineage>
        <taxon>Bacteria</taxon>
        <taxon>Pseudomonadati</taxon>
        <taxon>Pseudomonadota</taxon>
        <taxon>Alphaproteobacteria</taxon>
        <taxon>Hyphomicrobiales</taxon>
        <taxon>Stappiaceae</taxon>
        <taxon>Roseibium</taxon>
    </lineage>
</organism>
<evidence type="ECO:0000313" key="3">
    <source>
        <dbReference type="Proteomes" id="UP001385499"/>
    </source>
</evidence>
<dbReference type="Proteomes" id="UP001385499">
    <property type="component" value="Unassembled WGS sequence"/>
</dbReference>
<sequence length="174" mass="19269">MSINEASQVFRQTLAAKELLKNVQGLIGDDEQAKTDVIEGETNLFEAIKSAVDAMDECDLLLDGIKSKAEVLEVRKHQTETRRDRLKANIEQALMTLELDAPIRLPTMTLTLRKTPRKIVVTDEALIPSKFWKKKPAPAPALDKKALTDALKDEAKIPGAELDNGGLAISIRRK</sequence>
<evidence type="ECO:0000256" key="1">
    <source>
        <dbReference type="SAM" id="Coils"/>
    </source>
</evidence>
<dbReference type="EMBL" id="JBAKIA010000019">
    <property type="protein sequence ID" value="MEJ8476435.1"/>
    <property type="molecule type" value="Genomic_DNA"/>
</dbReference>
<evidence type="ECO:0000313" key="2">
    <source>
        <dbReference type="EMBL" id="MEJ8476435.1"/>
    </source>
</evidence>
<dbReference type="InterPro" id="IPR008840">
    <property type="entry name" value="Sipho_Gp157"/>
</dbReference>